<dbReference type="AlphaFoldDB" id="A0AAD7SL69"/>
<gene>
    <name evidence="1" type="ORF">AAFF_G00335270</name>
</gene>
<keyword evidence="2" id="KW-1185">Reference proteome</keyword>
<comment type="caution">
    <text evidence="1">The sequence shown here is derived from an EMBL/GenBank/DDBJ whole genome shotgun (WGS) entry which is preliminary data.</text>
</comment>
<proteinExistence type="predicted"/>
<sequence length="103" mass="11909">MPEGAQPFIKLCSGQLLDEYWQCKECGISVSSRRQEVVEQKPMIADFKNRWPALFQVNEVDIDLKRDSILKSLCVYLNEDSEAFVKEYLDCTVGVAEEDMLQR</sequence>
<protein>
    <submittedName>
        <fullName evidence="1">Uncharacterized protein</fullName>
    </submittedName>
</protein>
<dbReference type="EMBL" id="JAINUG010000052">
    <property type="protein sequence ID" value="KAJ8404664.1"/>
    <property type="molecule type" value="Genomic_DNA"/>
</dbReference>
<name>A0AAD7SL69_9TELE</name>
<accession>A0AAD7SL69</accession>
<dbReference type="Proteomes" id="UP001221898">
    <property type="component" value="Unassembled WGS sequence"/>
</dbReference>
<organism evidence="1 2">
    <name type="scientific">Aldrovandia affinis</name>
    <dbReference type="NCBI Taxonomy" id="143900"/>
    <lineage>
        <taxon>Eukaryota</taxon>
        <taxon>Metazoa</taxon>
        <taxon>Chordata</taxon>
        <taxon>Craniata</taxon>
        <taxon>Vertebrata</taxon>
        <taxon>Euteleostomi</taxon>
        <taxon>Actinopterygii</taxon>
        <taxon>Neopterygii</taxon>
        <taxon>Teleostei</taxon>
        <taxon>Notacanthiformes</taxon>
        <taxon>Halosauridae</taxon>
        <taxon>Aldrovandia</taxon>
    </lineage>
</organism>
<evidence type="ECO:0000313" key="1">
    <source>
        <dbReference type="EMBL" id="KAJ8404664.1"/>
    </source>
</evidence>
<evidence type="ECO:0000313" key="2">
    <source>
        <dbReference type="Proteomes" id="UP001221898"/>
    </source>
</evidence>
<reference evidence="1" key="1">
    <citation type="journal article" date="2023" name="Science">
        <title>Genome structures resolve the early diversification of teleost fishes.</title>
        <authorList>
            <person name="Parey E."/>
            <person name="Louis A."/>
            <person name="Montfort J."/>
            <person name="Bouchez O."/>
            <person name="Roques C."/>
            <person name="Iampietro C."/>
            <person name="Lluch J."/>
            <person name="Castinel A."/>
            <person name="Donnadieu C."/>
            <person name="Desvignes T."/>
            <person name="Floi Bucao C."/>
            <person name="Jouanno E."/>
            <person name="Wen M."/>
            <person name="Mejri S."/>
            <person name="Dirks R."/>
            <person name="Jansen H."/>
            <person name="Henkel C."/>
            <person name="Chen W.J."/>
            <person name="Zahm M."/>
            <person name="Cabau C."/>
            <person name="Klopp C."/>
            <person name="Thompson A.W."/>
            <person name="Robinson-Rechavi M."/>
            <person name="Braasch I."/>
            <person name="Lecointre G."/>
            <person name="Bobe J."/>
            <person name="Postlethwait J.H."/>
            <person name="Berthelot C."/>
            <person name="Roest Crollius H."/>
            <person name="Guiguen Y."/>
        </authorList>
    </citation>
    <scope>NUCLEOTIDE SEQUENCE</scope>
    <source>
        <strain evidence="1">NC1722</strain>
    </source>
</reference>